<name>A0ABD2LI97_9BILA</name>
<sequence>MAELVYDEKAYLLFHTFEPNYPCLSFDVLSDSLGDNRSDFPMTAWLAAGTQADRAKDNQLLVLKLSNLHANEKTLENAKKMGQGKGDESESSSSEDEEEEETEGGAKSARMHVAVIPHHGGINRMKASGGTDRTGENDGGGGCHQTNGYHRRLKCFVRLCLPHKRGKGFERAMRCHGSYCDGTEFA</sequence>
<evidence type="ECO:0000313" key="5">
    <source>
        <dbReference type="EMBL" id="KAL3114932.1"/>
    </source>
</evidence>
<dbReference type="PANTHER" id="PTHR45903">
    <property type="entry name" value="GLUTAMATE-RICH WD REPEAT-CONTAINING PROTEIN 1"/>
    <property type="match status" value="1"/>
</dbReference>
<dbReference type="AlphaFoldDB" id="A0ABD2LI97"/>
<dbReference type="Proteomes" id="UP001620626">
    <property type="component" value="Unassembled WGS sequence"/>
</dbReference>
<comment type="caution">
    <text evidence="5">The sequence shown here is derived from an EMBL/GenBank/DDBJ whole genome shotgun (WGS) entry which is preliminary data.</text>
</comment>
<evidence type="ECO:0000313" key="6">
    <source>
        <dbReference type="Proteomes" id="UP001620626"/>
    </source>
</evidence>
<dbReference type="InterPro" id="IPR051972">
    <property type="entry name" value="Glutamate-rich_WD_repeat"/>
</dbReference>
<feature type="domain" description="Histone-binding protein RBBP4-like N-terminal" evidence="4">
    <location>
        <begin position="3"/>
        <end position="69"/>
    </location>
</feature>
<dbReference type="InterPro" id="IPR015943">
    <property type="entry name" value="WD40/YVTN_repeat-like_dom_sf"/>
</dbReference>
<keyword evidence="2" id="KW-0677">Repeat</keyword>
<feature type="region of interest" description="Disordered" evidence="3">
    <location>
        <begin position="75"/>
        <end position="109"/>
    </location>
</feature>
<evidence type="ECO:0000256" key="2">
    <source>
        <dbReference type="ARBA" id="ARBA00022737"/>
    </source>
</evidence>
<dbReference type="Pfam" id="PF12265">
    <property type="entry name" value="CAF1C_H4-bd"/>
    <property type="match status" value="1"/>
</dbReference>
<keyword evidence="6" id="KW-1185">Reference proteome</keyword>
<dbReference type="PANTHER" id="PTHR45903:SF1">
    <property type="entry name" value="GLUTAMATE-RICH WD REPEAT-CONTAINING PROTEIN 1"/>
    <property type="match status" value="1"/>
</dbReference>
<feature type="region of interest" description="Disordered" evidence="3">
    <location>
        <begin position="121"/>
        <end position="140"/>
    </location>
</feature>
<proteinExistence type="predicted"/>
<reference evidence="5 6" key="1">
    <citation type="submission" date="2024-10" db="EMBL/GenBank/DDBJ databases">
        <authorList>
            <person name="Kim D."/>
        </authorList>
    </citation>
    <scope>NUCLEOTIDE SEQUENCE [LARGE SCALE GENOMIC DNA]</scope>
    <source>
        <strain evidence="5">BH-2024</strain>
    </source>
</reference>
<accession>A0ABD2LI97</accession>
<keyword evidence="1" id="KW-0853">WD repeat</keyword>
<feature type="compositionally biased region" description="Acidic residues" evidence="3">
    <location>
        <begin position="89"/>
        <end position="103"/>
    </location>
</feature>
<gene>
    <name evidence="5" type="ORF">niasHT_011368</name>
</gene>
<evidence type="ECO:0000259" key="4">
    <source>
        <dbReference type="Pfam" id="PF12265"/>
    </source>
</evidence>
<protein>
    <recommendedName>
        <fullName evidence="4">Histone-binding protein RBBP4-like N-terminal domain-containing protein</fullName>
    </recommendedName>
</protein>
<dbReference type="InterPro" id="IPR022052">
    <property type="entry name" value="Histone-bd_RBBP4-like_N"/>
</dbReference>
<dbReference type="Gene3D" id="2.130.10.10">
    <property type="entry name" value="YVTN repeat-like/Quinoprotein amine dehydrogenase"/>
    <property type="match status" value="1"/>
</dbReference>
<organism evidence="5 6">
    <name type="scientific">Heterodera trifolii</name>
    <dbReference type="NCBI Taxonomy" id="157864"/>
    <lineage>
        <taxon>Eukaryota</taxon>
        <taxon>Metazoa</taxon>
        <taxon>Ecdysozoa</taxon>
        <taxon>Nematoda</taxon>
        <taxon>Chromadorea</taxon>
        <taxon>Rhabditida</taxon>
        <taxon>Tylenchina</taxon>
        <taxon>Tylenchomorpha</taxon>
        <taxon>Tylenchoidea</taxon>
        <taxon>Heteroderidae</taxon>
        <taxon>Heteroderinae</taxon>
        <taxon>Heterodera</taxon>
    </lineage>
</organism>
<dbReference type="EMBL" id="JBICBT010000406">
    <property type="protein sequence ID" value="KAL3114932.1"/>
    <property type="molecule type" value="Genomic_DNA"/>
</dbReference>
<evidence type="ECO:0000256" key="3">
    <source>
        <dbReference type="SAM" id="MobiDB-lite"/>
    </source>
</evidence>
<evidence type="ECO:0000256" key="1">
    <source>
        <dbReference type="ARBA" id="ARBA00022574"/>
    </source>
</evidence>